<feature type="domain" description="Glutamine amidotransferase" evidence="1">
    <location>
        <begin position="54"/>
        <end position="126"/>
    </location>
</feature>
<dbReference type="InterPro" id="IPR017926">
    <property type="entry name" value="GATASE"/>
</dbReference>
<dbReference type="InterPro" id="IPR029062">
    <property type="entry name" value="Class_I_gatase-like"/>
</dbReference>
<dbReference type="GO" id="GO:0005829">
    <property type="term" value="C:cytosol"/>
    <property type="evidence" value="ECO:0007669"/>
    <property type="project" value="TreeGrafter"/>
</dbReference>
<keyword evidence="3" id="KW-1185">Reference proteome</keyword>
<dbReference type="EMBL" id="LQBP01000012">
    <property type="protein sequence ID" value="KUJ77205.1"/>
    <property type="molecule type" value="Genomic_DNA"/>
</dbReference>
<evidence type="ECO:0000259" key="1">
    <source>
        <dbReference type="Pfam" id="PF00117"/>
    </source>
</evidence>
<dbReference type="STRING" id="1685378.AVO44_18550"/>
<dbReference type="PANTHER" id="PTHR42695">
    <property type="entry name" value="GLUTAMINE AMIDOTRANSFERASE YLR126C-RELATED"/>
    <property type="match status" value="1"/>
</dbReference>
<proteinExistence type="predicted"/>
<dbReference type="InterPro" id="IPR044992">
    <property type="entry name" value="ChyE-like"/>
</dbReference>
<reference evidence="3" key="1">
    <citation type="submission" date="2015-12" db="EMBL/GenBank/DDBJ databases">
        <authorList>
            <person name="Zhang G."/>
            <person name="Stingl U."/>
        </authorList>
    </citation>
    <scope>NUCLEOTIDE SEQUENCE [LARGE SCALE GENOMIC DNA]</scope>
    <source>
        <strain evidence="3">ZGT108</strain>
    </source>
</reference>
<dbReference type="Proteomes" id="UP000053690">
    <property type="component" value="Unassembled WGS sequence"/>
</dbReference>
<dbReference type="PANTHER" id="PTHR42695:SF5">
    <property type="entry name" value="GLUTAMINE AMIDOTRANSFERASE YLR126C-RELATED"/>
    <property type="match status" value="1"/>
</dbReference>
<dbReference type="SUPFAM" id="SSF52317">
    <property type="entry name" value="Class I glutamine amidotransferase-like"/>
    <property type="match status" value="1"/>
</dbReference>
<accession>A0A0X3TN53</accession>
<evidence type="ECO:0000313" key="3">
    <source>
        <dbReference type="Proteomes" id="UP000053690"/>
    </source>
</evidence>
<protein>
    <recommendedName>
        <fullName evidence="1">Glutamine amidotransferase domain-containing protein</fullName>
    </recommendedName>
</protein>
<dbReference type="Gene3D" id="3.40.50.880">
    <property type="match status" value="1"/>
</dbReference>
<dbReference type="Pfam" id="PF00117">
    <property type="entry name" value="GATase"/>
    <property type="match status" value="1"/>
</dbReference>
<dbReference type="OrthoDB" id="7365442at2"/>
<sequence>MRLATLVTNTDFSAFAKARPLDDEKFATLIAEVRPDLVVTAFWVCRGEFPEDISAVDGVMTTGSPASVTENAPWMQQLEVLIKDIIERKTPVFGACFGHQIIAKTLSATVVRTPNGWAHGLIETNCVASRPWSDHENRWNRYGSHIEQVGALPDGACQSLETGPADRAEFAAFFEYGGR</sequence>
<dbReference type="AlphaFoldDB" id="A0A0X3TN53"/>
<organism evidence="2 3">
    <name type="scientific">Ruegeria profundi</name>
    <dbReference type="NCBI Taxonomy" id="1685378"/>
    <lineage>
        <taxon>Bacteria</taxon>
        <taxon>Pseudomonadati</taxon>
        <taxon>Pseudomonadota</taxon>
        <taxon>Alphaproteobacteria</taxon>
        <taxon>Rhodobacterales</taxon>
        <taxon>Roseobacteraceae</taxon>
        <taxon>Ruegeria</taxon>
    </lineage>
</organism>
<comment type="caution">
    <text evidence="2">The sequence shown here is derived from an EMBL/GenBank/DDBJ whole genome shotgun (WGS) entry which is preliminary data.</text>
</comment>
<name>A0A0X3TN53_9RHOB</name>
<evidence type="ECO:0000313" key="2">
    <source>
        <dbReference type="EMBL" id="KUJ77205.1"/>
    </source>
</evidence>
<gene>
    <name evidence="2" type="ORF">AVO44_18550</name>
</gene>
<dbReference type="RefSeq" id="WP_068340419.1">
    <property type="nucleotide sequence ID" value="NZ_LQBP01000012.1"/>
</dbReference>